<dbReference type="EMBL" id="CP064936">
    <property type="protein sequence ID" value="QQA00271.1"/>
    <property type="molecule type" value="Genomic_DNA"/>
</dbReference>
<dbReference type="RefSeq" id="WP_198442076.1">
    <property type="nucleotide sequence ID" value="NZ_CBCSHE010000001.1"/>
</dbReference>
<dbReference type="HAMAP" id="MF_00489">
    <property type="entry name" value="UPF0178"/>
    <property type="match status" value="1"/>
</dbReference>
<protein>
    <recommendedName>
        <fullName evidence="2">UPF0178 protein IWA51_08290</fullName>
    </recommendedName>
</protein>
<evidence type="ECO:0000256" key="1">
    <source>
        <dbReference type="ARBA" id="ARBA00008522"/>
    </source>
</evidence>
<gene>
    <name evidence="3" type="ORF">IWA51_08290</name>
</gene>
<evidence type="ECO:0000313" key="4">
    <source>
        <dbReference type="Proteomes" id="UP000595224"/>
    </source>
</evidence>
<dbReference type="PANTHER" id="PTHR35146">
    <property type="entry name" value="UPF0178 PROTEIN YAII"/>
    <property type="match status" value="1"/>
</dbReference>
<organism evidence="3 4">
    <name type="scientific">Treponema peruense</name>
    <dbReference type="NCBI Taxonomy" id="2787628"/>
    <lineage>
        <taxon>Bacteria</taxon>
        <taxon>Pseudomonadati</taxon>
        <taxon>Spirochaetota</taxon>
        <taxon>Spirochaetia</taxon>
        <taxon>Spirochaetales</taxon>
        <taxon>Treponemataceae</taxon>
        <taxon>Treponema</taxon>
    </lineage>
</organism>
<proteinExistence type="inferred from homology"/>
<evidence type="ECO:0000256" key="2">
    <source>
        <dbReference type="HAMAP-Rule" id="MF_00489"/>
    </source>
</evidence>
<comment type="similarity">
    <text evidence="1 2">Belongs to the UPF0178 family.</text>
</comment>
<dbReference type="InterPro" id="IPR003791">
    <property type="entry name" value="UPF0178"/>
</dbReference>
<reference evidence="3 4" key="1">
    <citation type="submission" date="2020-11" db="EMBL/GenBank/DDBJ databases">
        <title>Treponema Peruensis nv. sp., first commensal Treponema isolated from human feces.</title>
        <authorList>
            <person name="Belkhou C."/>
            <person name="Raes J."/>
        </authorList>
    </citation>
    <scope>NUCLEOTIDE SEQUENCE [LARGE SCALE GENOMIC DNA]</scope>
    <source>
        <strain evidence="3 4">RCC2812</strain>
    </source>
</reference>
<dbReference type="AlphaFoldDB" id="A0A7T3RBW6"/>
<sequence>MKGRIFVDADSCPKKIKSIIQKAAVKNSMELFFVANRNIPFTTQNPLFFMQICDGHKDAADDWIFEQSTKDDLIITRDILFAKRLVQSGKRAINDRGTRFDSKNIEEMLEQRELSMQMQSLGLHGGGSFSTFGEKETNAFCKCFESSLKEIADLSVN</sequence>
<dbReference type="PANTHER" id="PTHR35146:SF1">
    <property type="entry name" value="UPF0178 PROTEIN YAII"/>
    <property type="match status" value="1"/>
</dbReference>
<dbReference type="Proteomes" id="UP000595224">
    <property type="component" value="Chromosome"/>
</dbReference>
<accession>A0A7T3RBW6</accession>
<name>A0A7T3RBW6_9SPIR</name>
<dbReference type="Pfam" id="PF02639">
    <property type="entry name" value="DUF188"/>
    <property type="match status" value="1"/>
</dbReference>
<dbReference type="KEGG" id="tper:IWA51_08290"/>
<keyword evidence="4" id="KW-1185">Reference proteome</keyword>
<evidence type="ECO:0000313" key="3">
    <source>
        <dbReference type="EMBL" id="QQA00271.1"/>
    </source>
</evidence>